<comment type="subcellular location">
    <subcellularLocation>
        <location evidence="1">Cell membrane</location>
        <topology evidence="1">Multi-pass membrane protein</topology>
    </subcellularLocation>
</comment>
<evidence type="ECO:0000313" key="11">
    <source>
        <dbReference type="EMBL" id="MBD8081784.1"/>
    </source>
</evidence>
<feature type="transmembrane region" description="Helical" evidence="10">
    <location>
        <begin position="438"/>
        <end position="459"/>
    </location>
</feature>
<sequence>MKQLENLFSSFDWNAFLNQFLYDPKNPLLFNNGFFVYFFTLFILLFFLLKNHHTARRYVFTFFSLYFFYKASGWFVGLVVVSALINFALSNLIYRSKVKSGKTSLLVLSIVINLAILFYYKYTNFFITISNEIFTTELHPLHIILPIGISFFTFENLSYTIDVYRGDFEPAKKFTDYLLFLSFFPKLMMGPIVRAHDFVPQINKPYVISERDFAMGFYLIVSGLIKKLVISDYITLNLVNYIFDTPSLHTGLENLFAVYGYAMVIYCDFSGYSDIAIGIALWLGFKIPANFFSPYQSKNITEFWRRWHISLSSWLKDYLYIPLGGNRKFSVASIIFVTLFLVGAFLMSVNLFKLNYTFASLVAIVLLLIFLLPAIITKNSKGIAANFNLLTTMLLGGFWHGASWNFIIWGAIHGIGLGLHKIWMLLTGKALSGINNSVVYRVIMGIFTFHFVCFGWIFFRAENYDAAITMINQILYNFDAEVFLPFYDNYKKVIWMIVFAMMIHLIPDDWAEKGVAKLKTVPLTAYIIVFFGFLILYGYFKSAEQVLPIYLQF</sequence>
<protein>
    <submittedName>
        <fullName evidence="11">MBOAT family protein</fullName>
    </submittedName>
</protein>
<evidence type="ECO:0000256" key="5">
    <source>
        <dbReference type="ARBA" id="ARBA00022692"/>
    </source>
</evidence>
<feature type="transmembrane region" description="Helical" evidence="10">
    <location>
        <begin position="329"/>
        <end position="352"/>
    </location>
</feature>
<feature type="transmembrane region" description="Helical" evidence="10">
    <location>
        <begin position="105"/>
        <end position="122"/>
    </location>
</feature>
<evidence type="ECO:0000256" key="2">
    <source>
        <dbReference type="ARBA" id="ARBA00010323"/>
    </source>
</evidence>
<keyword evidence="6 10" id="KW-1133">Transmembrane helix</keyword>
<dbReference type="EMBL" id="JACYFS010000001">
    <property type="protein sequence ID" value="MBD8081784.1"/>
    <property type="molecule type" value="Genomic_DNA"/>
</dbReference>
<dbReference type="InterPro" id="IPR024194">
    <property type="entry name" value="Ac/AlaTfrase_AlgI/DltB"/>
</dbReference>
<feature type="transmembrane region" description="Helical" evidence="10">
    <location>
        <begin position="406"/>
        <end position="426"/>
    </location>
</feature>
<dbReference type="RefSeq" id="WP_191735505.1">
    <property type="nucleotide sequence ID" value="NZ_JACYFS010000001.1"/>
</dbReference>
<evidence type="ECO:0000256" key="8">
    <source>
        <dbReference type="ARBA" id="ARBA00023315"/>
    </source>
</evidence>
<evidence type="ECO:0000313" key="12">
    <source>
        <dbReference type="Proteomes" id="UP000637299"/>
    </source>
</evidence>
<dbReference type="InterPro" id="IPR028362">
    <property type="entry name" value="AlgI"/>
</dbReference>
<keyword evidence="8 9" id="KW-0012">Acyltransferase</keyword>
<feature type="transmembrane region" description="Helical" evidence="10">
    <location>
        <begin position="383"/>
        <end position="400"/>
    </location>
</feature>
<comment type="caution">
    <text evidence="11">The sequence shown here is derived from an EMBL/GenBank/DDBJ whole genome shotgun (WGS) entry which is preliminary data.</text>
</comment>
<gene>
    <name evidence="11" type="ORF">IC610_05015</name>
</gene>
<evidence type="ECO:0000256" key="9">
    <source>
        <dbReference type="PIRNR" id="PIRNR016636"/>
    </source>
</evidence>
<name>A0ABR8Z935_9FLAO</name>
<dbReference type="PANTHER" id="PTHR13285">
    <property type="entry name" value="ACYLTRANSFERASE"/>
    <property type="match status" value="1"/>
</dbReference>
<keyword evidence="4 9" id="KW-0808">Transferase</keyword>
<dbReference type="Proteomes" id="UP000637299">
    <property type="component" value="Unassembled WGS sequence"/>
</dbReference>
<feature type="transmembrane region" description="Helical" evidence="10">
    <location>
        <begin position="523"/>
        <end position="540"/>
    </location>
</feature>
<organism evidence="11 12">
    <name type="scientific">Chryseobacterium caseinilyticum</name>
    <dbReference type="NCBI Taxonomy" id="2771428"/>
    <lineage>
        <taxon>Bacteria</taxon>
        <taxon>Pseudomonadati</taxon>
        <taxon>Bacteroidota</taxon>
        <taxon>Flavobacteriia</taxon>
        <taxon>Flavobacteriales</taxon>
        <taxon>Weeksellaceae</taxon>
        <taxon>Chryseobacterium group</taxon>
        <taxon>Chryseobacterium</taxon>
    </lineage>
</organism>
<dbReference type="PANTHER" id="PTHR13285:SF23">
    <property type="entry name" value="TEICHOIC ACID D-ALANYLTRANSFERASE"/>
    <property type="match status" value="1"/>
</dbReference>
<evidence type="ECO:0000256" key="6">
    <source>
        <dbReference type="ARBA" id="ARBA00022989"/>
    </source>
</evidence>
<accession>A0ABR8Z935</accession>
<dbReference type="InterPro" id="IPR051085">
    <property type="entry name" value="MB_O-acyltransferase"/>
</dbReference>
<dbReference type="PIRSF" id="PIRSF500217">
    <property type="entry name" value="AlgI"/>
    <property type="match status" value="1"/>
</dbReference>
<keyword evidence="3 9" id="KW-1003">Cell membrane</keyword>
<feature type="transmembrane region" description="Helical" evidence="10">
    <location>
        <begin position="493"/>
        <end position="511"/>
    </location>
</feature>
<reference evidence="11 12" key="1">
    <citation type="submission" date="2020-09" db="EMBL/GenBank/DDBJ databases">
        <title>Genome seq and assembly of Chryseobacterium sp.</title>
        <authorList>
            <person name="Chhetri G."/>
        </authorList>
    </citation>
    <scope>NUCLEOTIDE SEQUENCE [LARGE SCALE GENOMIC DNA]</scope>
    <source>
        <strain evidence="11 12">GCR10</strain>
    </source>
</reference>
<evidence type="ECO:0000256" key="1">
    <source>
        <dbReference type="ARBA" id="ARBA00004651"/>
    </source>
</evidence>
<comment type="similarity">
    <text evidence="2 9">Belongs to the membrane-bound acyltransferase family.</text>
</comment>
<evidence type="ECO:0000256" key="10">
    <source>
        <dbReference type="SAM" id="Phobius"/>
    </source>
</evidence>
<dbReference type="PIRSF" id="PIRSF016636">
    <property type="entry name" value="AlgI_DltB"/>
    <property type="match status" value="1"/>
</dbReference>
<evidence type="ECO:0000256" key="4">
    <source>
        <dbReference type="ARBA" id="ARBA00022679"/>
    </source>
</evidence>
<evidence type="ECO:0000256" key="7">
    <source>
        <dbReference type="ARBA" id="ARBA00023136"/>
    </source>
</evidence>
<feature type="transmembrane region" description="Helical" evidence="10">
    <location>
        <begin position="28"/>
        <end position="49"/>
    </location>
</feature>
<feature type="transmembrane region" description="Helical" evidence="10">
    <location>
        <begin position="256"/>
        <end position="283"/>
    </location>
</feature>
<keyword evidence="7 9" id="KW-0472">Membrane</keyword>
<feature type="transmembrane region" description="Helical" evidence="10">
    <location>
        <begin position="61"/>
        <end position="85"/>
    </location>
</feature>
<keyword evidence="5 10" id="KW-0812">Transmembrane</keyword>
<dbReference type="Pfam" id="PF03062">
    <property type="entry name" value="MBOAT"/>
    <property type="match status" value="1"/>
</dbReference>
<keyword evidence="12" id="KW-1185">Reference proteome</keyword>
<feature type="transmembrane region" description="Helical" evidence="10">
    <location>
        <begin position="358"/>
        <end position="376"/>
    </location>
</feature>
<proteinExistence type="inferred from homology"/>
<evidence type="ECO:0000256" key="3">
    <source>
        <dbReference type="ARBA" id="ARBA00022475"/>
    </source>
</evidence>
<dbReference type="InterPro" id="IPR004299">
    <property type="entry name" value="MBOAT_fam"/>
</dbReference>